<keyword evidence="2" id="KW-1185">Reference proteome</keyword>
<accession>A0ACB8Z340</accession>
<dbReference type="EMBL" id="CM042057">
    <property type="protein sequence ID" value="KAI3692135.1"/>
    <property type="molecule type" value="Genomic_DNA"/>
</dbReference>
<proteinExistence type="predicted"/>
<organism evidence="1 2">
    <name type="scientific">Arctium lappa</name>
    <name type="common">Greater burdock</name>
    <name type="synonym">Lappa major</name>
    <dbReference type="NCBI Taxonomy" id="4217"/>
    <lineage>
        <taxon>Eukaryota</taxon>
        <taxon>Viridiplantae</taxon>
        <taxon>Streptophyta</taxon>
        <taxon>Embryophyta</taxon>
        <taxon>Tracheophyta</taxon>
        <taxon>Spermatophyta</taxon>
        <taxon>Magnoliopsida</taxon>
        <taxon>eudicotyledons</taxon>
        <taxon>Gunneridae</taxon>
        <taxon>Pentapetalae</taxon>
        <taxon>asterids</taxon>
        <taxon>campanulids</taxon>
        <taxon>Asterales</taxon>
        <taxon>Asteraceae</taxon>
        <taxon>Carduoideae</taxon>
        <taxon>Cardueae</taxon>
        <taxon>Arctiinae</taxon>
        <taxon>Arctium</taxon>
    </lineage>
</organism>
<protein>
    <submittedName>
        <fullName evidence="1">Uncharacterized protein</fullName>
    </submittedName>
</protein>
<comment type="caution">
    <text evidence="1">The sequence shown here is derived from an EMBL/GenBank/DDBJ whole genome shotgun (WGS) entry which is preliminary data.</text>
</comment>
<sequence>MLALSKFLDEAFDVPILQPSMSPPVSNPAPSPPLPTWSCCDDDFVPSVAPASELAASTDHTHDANPEDPPSAPASPELQMDREKVSRKKDRVESVTDRINEFAMIEMVLLRSARLRVYFLFSSVLLQLCCTL</sequence>
<reference evidence="1 2" key="2">
    <citation type="journal article" date="2022" name="Mol. Ecol. Resour.">
        <title>The genomes of chicory, endive, great burdock and yacon provide insights into Asteraceae paleo-polyploidization history and plant inulin production.</title>
        <authorList>
            <person name="Fan W."/>
            <person name="Wang S."/>
            <person name="Wang H."/>
            <person name="Wang A."/>
            <person name="Jiang F."/>
            <person name="Liu H."/>
            <person name="Zhao H."/>
            <person name="Xu D."/>
            <person name="Zhang Y."/>
        </authorList>
    </citation>
    <scope>NUCLEOTIDE SEQUENCE [LARGE SCALE GENOMIC DNA]</scope>
    <source>
        <strain evidence="2">cv. Niubang</strain>
    </source>
</reference>
<gene>
    <name evidence="1" type="ORF">L6452_31944</name>
</gene>
<evidence type="ECO:0000313" key="2">
    <source>
        <dbReference type="Proteomes" id="UP001055879"/>
    </source>
</evidence>
<dbReference type="Proteomes" id="UP001055879">
    <property type="component" value="Linkage Group LG11"/>
</dbReference>
<reference evidence="2" key="1">
    <citation type="journal article" date="2022" name="Mol. Ecol. Resour.">
        <title>The genomes of chicory, endive, great burdock and yacon provide insights into Asteraceae palaeo-polyploidization history and plant inulin production.</title>
        <authorList>
            <person name="Fan W."/>
            <person name="Wang S."/>
            <person name="Wang H."/>
            <person name="Wang A."/>
            <person name="Jiang F."/>
            <person name="Liu H."/>
            <person name="Zhao H."/>
            <person name="Xu D."/>
            <person name="Zhang Y."/>
        </authorList>
    </citation>
    <scope>NUCLEOTIDE SEQUENCE [LARGE SCALE GENOMIC DNA]</scope>
    <source>
        <strain evidence="2">cv. Niubang</strain>
    </source>
</reference>
<evidence type="ECO:0000313" key="1">
    <source>
        <dbReference type="EMBL" id="KAI3692135.1"/>
    </source>
</evidence>
<name>A0ACB8Z340_ARCLA</name>